<protein>
    <submittedName>
        <fullName evidence="7">Transporter</fullName>
    </submittedName>
</protein>
<evidence type="ECO:0000256" key="6">
    <source>
        <dbReference type="SAM" id="Phobius"/>
    </source>
</evidence>
<dbReference type="OrthoDB" id="9786493at2"/>
<evidence type="ECO:0000256" key="2">
    <source>
        <dbReference type="ARBA" id="ARBA00022692"/>
    </source>
</evidence>
<keyword evidence="8" id="KW-1185">Reference proteome</keyword>
<keyword evidence="3 6" id="KW-1133">Transmembrane helix</keyword>
<evidence type="ECO:0000313" key="7">
    <source>
        <dbReference type="EMBL" id="PQD95009.1"/>
    </source>
</evidence>
<dbReference type="AlphaFoldDB" id="A0A2S7MZ11"/>
<dbReference type="PROSITE" id="PS01006">
    <property type="entry name" value="FORMATE_NITRITE_TP_2"/>
    <property type="match status" value="1"/>
</dbReference>
<evidence type="ECO:0000313" key="8">
    <source>
        <dbReference type="Proteomes" id="UP000239663"/>
    </source>
</evidence>
<evidence type="ECO:0000256" key="1">
    <source>
        <dbReference type="ARBA" id="ARBA00004141"/>
    </source>
</evidence>
<dbReference type="InterPro" id="IPR000292">
    <property type="entry name" value="For/NO2_transpt"/>
</dbReference>
<dbReference type="InterPro" id="IPR023271">
    <property type="entry name" value="Aquaporin-like"/>
</dbReference>
<comment type="subcellular location">
    <subcellularLocation>
        <location evidence="1">Membrane</location>
        <topology evidence="1">Multi-pass membrane protein</topology>
    </subcellularLocation>
</comment>
<keyword evidence="2 6" id="KW-0812">Transmembrane</keyword>
<feature type="transmembrane region" description="Helical" evidence="6">
    <location>
        <begin position="27"/>
        <end position="46"/>
    </location>
</feature>
<dbReference type="Gene3D" id="1.20.1080.10">
    <property type="entry name" value="Glycerol uptake facilitator protein"/>
    <property type="match status" value="1"/>
</dbReference>
<feature type="transmembrane region" description="Helical" evidence="6">
    <location>
        <begin position="226"/>
        <end position="252"/>
    </location>
</feature>
<reference evidence="7 8" key="1">
    <citation type="submission" date="2017-12" db="EMBL/GenBank/DDBJ databases">
        <title>Taxonomic description and draft genome of Pradoshia cofamensis Gen. nov., sp. nov., a thermotolerant bacillale isolated from anterior gut of earthworm Eisenia fetida.</title>
        <authorList>
            <person name="Saha T."/>
            <person name="Chakraborty R."/>
        </authorList>
    </citation>
    <scope>NUCLEOTIDE SEQUENCE [LARGE SCALE GENOMIC DNA]</scope>
    <source>
        <strain evidence="7 8">EAG3</strain>
    </source>
</reference>
<feature type="transmembrane region" description="Helical" evidence="6">
    <location>
        <begin position="153"/>
        <end position="173"/>
    </location>
</feature>
<accession>A0A2S7MZ11</accession>
<evidence type="ECO:0000256" key="4">
    <source>
        <dbReference type="ARBA" id="ARBA00023136"/>
    </source>
</evidence>
<comment type="similarity">
    <text evidence="5">Belongs to the FNT transporter (TC 1.A.16) family.</text>
</comment>
<dbReference type="RefSeq" id="WP_104849714.1">
    <property type="nucleotide sequence ID" value="NZ_PKOZ01000006.1"/>
</dbReference>
<dbReference type="PANTHER" id="PTHR30520:SF8">
    <property type="entry name" value="NITRITE TRANSPORTER NIRC"/>
    <property type="match status" value="1"/>
</dbReference>
<feature type="transmembrane region" description="Helical" evidence="6">
    <location>
        <begin position="58"/>
        <end position="80"/>
    </location>
</feature>
<feature type="transmembrane region" description="Helical" evidence="6">
    <location>
        <begin position="185"/>
        <end position="214"/>
    </location>
</feature>
<evidence type="ECO:0000256" key="5">
    <source>
        <dbReference type="ARBA" id="ARBA00049660"/>
    </source>
</evidence>
<dbReference type="PANTHER" id="PTHR30520">
    <property type="entry name" value="FORMATE TRANSPORTER-RELATED"/>
    <property type="match status" value="1"/>
</dbReference>
<evidence type="ECO:0000256" key="3">
    <source>
        <dbReference type="ARBA" id="ARBA00022989"/>
    </source>
</evidence>
<dbReference type="GO" id="GO:0005886">
    <property type="term" value="C:plasma membrane"/>
    <property type="evidence" value="ECO:0007669"/>
    <property type="project" value="TreeGrafter"/>
</dbReference>
<dbReference type="InterPro" id="IPR024002">
    <property type="entry name" value="For/NO2_transpt_CS"/>
</dbReference>
<dbReference type="GO" id="GO:0015499">
    <property type="term" value="F:formate transmembrane transporter activity"/>
    <property type="evidence" value="ECO:0007669"/>
    <property type="project" value="TreeGrafter"/>
</dbReference>
<organism evidence="7 8">
    <name type="scientific">Pradoshia eiseniae</name>
    <dbReference type="NCBI Taxonomy" id="2064768"/>
    <lineage>
        <taxon>Bacteria</taxon>
        <taxon>Bacillati</taxon>
        <taxon>Bacillota</taxon>
        <taxon>Bacilli</taxon>
        <taxon>Bacillales</taxon>
        <taxon>Bacillaceae</taxon>
        <taxon>Pradoshia</taxon>
    </lineage>
</organism>
<proteinExistence type="inferred from homology"/>
<dbReference type="EMBL" id="PKOZ01000006">
    <property type="protein sequence ID" value="PQD95009.1"/>
    <property type="molecule type" value="Genomic_DNA"/>
</dbReference>
<comment type="caution">
    <text evidence="7">The sequence shown here is derived from an EMBL/GenBank/DDBJ whole genome shotgun (WGS) entry which is preliminary data.</text>
</comment>
<sequence length="276" mass="30546">MEEQGLKYFVALAHKKKRLLDNYPLHYFIRAMLAGIFVGFLIVTCFRTGEYFRVADSPFAYLFPALFFGIALILITYGGAELFTGNTSYFTVAYMRKEVALRDIGRNWGACYLGNAAGAIFLAGLFYLTGIFSHIPNDHLLHEIVSYKMHGSVTALFFKGILCNWLVCLAVFLPTQVKGDGAKMAMMILVVFLFFSAGFEHSIANLSLFSIALVSPHPDTISIGAAIYNLIPVTLGNIVGGAVFVGMLYQFLSKSATRLSLEDNLNRVDELARKAK</sequence>
<keyword evidence="4 6" id="KW-0472">Membrane</keyword>
<gene>
    <name evidence="7" type="ORF">CYL18_11800</name>
</gene>
<dbReference type="Pfam" id="PF01226">
    <property type="entry name" value="Form_Nir_trans"/>
    <property type="match status" value="1"/>
</dbReference>
<name>A0A2S7MZ11_9BACI</name>
<dbReference type="Proteomes" id="UP000239663">
    <property type="component" value="Unassembled WGS sequence"/>
</dbReference>
<feature type="transmembrane region" description="Helical" evidence="6">
    <location>
        <begin position="112"/>
        <end position="132"/>
    </location>
</feature>